<sequence>MCMLLSGMAVTGRRVHLSVSSGKLSITNAPNLRFYYVPIRTRWRPPKRVLERGRNPANTRLTIADDDNEDDNDDDDDDDVDDVRGFSTPVFPPPRPPPSVAKAAASTSSTRANFPLSTMRKVSTSVHVSPLALEKLIL</sequence>
<dbReference type="AlphaFoldDB" id="A0A834P456"/>
<organism evidence="2 3">
    <name type="scientific">Vespula pensylvanica</name>
    <name type="common">Western yellow jacket</name>
    <name type="synonym">Wasp</name>
    <dbReference type="NCBI Taxonomy" id="30213"/>
    <lineage>
        <taxon>Eukaryota</taxon>
        <taxon>Metazoa</taxon>
        <taxon>Ecdysozoa</taxon>
        <taxon>Arthropoda</taxon>
        <taxon>Hexapoda</taxon>
        <taxon>Insecta</taxon>
        <taxon>Pterygota</taxon>
        <taxon>Neoptera</taxon>
        <taxon>Endopterygota</taxon>
        <taxon>Hymenoptera</taxon>
        <taxon>Apocrita</taxon>
        <taxon>Aculeata</taxon>
        <taxon>Vespoidea</taxon>
        <taxon>Vespidae</taxon>
        <taxon>Vespinae</taxon>
        <taxon>Vespula</taxon>
    </lineage>
</organism>
<evidence type="ECO:0000313" key="2">
    <source>
        <dbReference type="EMBL" id="KAF7427347.1"/>
    </source>
</evidence>
<feature type="compositionally biased region" description="Acidic residues" evidence="1">
    <location>
        <begin position="64"/>
        <end position="81"/>
    </location>
</feature>
<gene>
    <name evidence="2" type="ORF">H0235_007041</name>
</gene>
<feature type="compositionally biased region" description="Low complexity" evidence="1">
    <location>
        <begin position="100"/>
        <end position="110"/>
    </location>
</feature>
<keyword evidence="3" id="KW-1185">Reference proteome</keyword>
<comment type="caution">
    <text evidence="2">The sequence shown here is derived from an EMBL/GenBank/DDBJ whole genome shotgun (WGS) entry which is preliminary data.</text>
</comment>
<feature type="compositionally biased region" description="Pro residues" evidence="1">
    <location>
        <begin position="90"/>
        <end position="99"/>
    </location>
</feature>
<protein>
    <submittedName>
        <fullName evidence="2">Uncharacterized protein</fullName>
    </submittedName>
</protein>
<accession>A0A834P456</accession>
<reference evidence="2" key="1">
    <citation type="journal article" date="2020" name="G3 (Bethesda)">
        <title>High-Quality Assemblies for Three Invasive Social Wasps from the &lt;i&gt;Vespula&lt;/i&gt; Genus.</title>
        <authorList>
            <person name="Harrop T.W.R."/>
            <person name="Guhlin J."/>
            <person name="McLaughlin G.M."/>
            <person name="Permina E."/>
            <person name="Stockwell P."/>
            <person name="Gilligan J."/>
            <person name="Le Lec M.F."/>
            <person name="Gruber M.A.M."/>
            <person name="Quinn O."/>
            <person name="Lovegrove M."/>
            <person name="Duncan E.J."/>
            <person name="Remnant E.J."/>
            <person name="Van Eeckhoven J."/>
            <person name="Graham B."/>
            <person name="Knapp R.A."/>
            <person name="Langford K.W."/>
            <person name="Kronenberg Z."/>
            <person name="Press M.O."/>
            <person name="Eacker S.M."/>
            <person name="Wilson-Rankin E.E."/>
            <person name="Purcell J."/>
            <person name="Lester P.J."/>
            <person name="Dearden P.K."/>
        </authorList>
    </citation>
    <scope>NUCLEOTIDE SEQUENCE</scope>
    <source>
        <strain evidence="2">Volc-1</strain>
    </source>
</reference>
<feature type="region of interest" description="Disordered" evidence="1">
    <location>
        <begin position="48"/>
        <end position="110"/>
    </location>
</feature>
<name>A0A834P456_VESPE</name>
<evidence type="ECO:0000256" key="1">
    <source>
        <dbReference type="SAM" id="MobiDB-lite"/>
    </source>
</evidence>
<dbReference type="Proteomes" id="UP000600918">
    <property type="component" value="Unassembled WGS sequence"/>
</dbReference>
<evidence type="ECO:0000313" key="3">
    <source>
        <dbReference type="Proteomes" id="UP000600918"/>
    </source>
</evidence>
<dbReference type="EMBL" id="JACSDY010000005">
    <property type="protein sequence ID" value="KAF7427347.1"/>
    <property type="molecule type" value="Genomic_DNA"/>
</dbReference>
<proteinExistence type="predicted"/>